<evidence type="ECO:0000256" key="3">
    <source>
        <dbReference type="ARBA" id="ARBA00022448"/>
    </source>
</evidence>
<dbReference type="GO" id="GO:0008643">
    <property type="term" value="P:carbohydrate transport"/>
    <property type="evidence" value="ECO:0007669"/>
    <property type="project" value="InterPro"/>
</dbReference>
<comment type="subcellular location">
    <subcellularLocation>
        <location evidence="1">Cell membrane</location>
        <topology evidence="1">Multi-pass membrane protein</topology>
    </subcellularLocation>
</comment>
<comment type="similarity">
    <text evidence="2">Belongs to the major facilitator superfamily.</text>
</comment>
<keyword evidence="4" id="KW-1003">Cell membrane</keyword>
<keyword evidence="6" id="KW-0769">Symport</keyword>
<keyword evidence="10" id="KW-1015">Disulfide bond</keyword>
<dbReference type="Proteomes" id="UP001488838">
    <property type="component" value="Unassembled WGS sequence"/>
</dbReference>
<keyword evidence="11" id="KW-0325">Glycoprotein</keyword>
<evidence type="ECO:0000256" key="4">
    <source>
        <dbReference type="ARBA" id="ARBA00022475"/>
    </source>
</evidence>
<dbReference type="AlphaFoldDB" id="A0AAW0IE09"/>
<dbReference type="GO" id="GO:0140329">
    <property type="term" value="P:lysophospholipid translocation"/>
    <property type="evidence" value="ECO:0007669"/>
    <property type="project" value="TreeGrafter"/>
</dbReference>
<accession>A0AAW0IE09</accession>
<dbReference type="GO" id="GO:1990379">
    <property type="term" value="P:lipid transport across blood-brain barrier"/>
    <property type="evidence" value="ECO:0007669"/>
    <property type="project" value="TreeGrafter"/>
</dbReference>
<organism evidence="12 13">
    <name type="scientific">Myodes glareolus</name>
    <name type="common">Bank vole</name>
    <name type="synonym">Clethrionomys glareolus</name>
    <dbReference type="NCBI Taxonomy" id="447135"/>
    <lineage>
        <taxon>Eukaryota</taxon>
        <taxon>Metazoa</taxon>
        <taxon>Chordata</taxon>
        <taxon>Craniata</taxon>
        <taxon>Vertebrata</taxon>
        <taxon>Euteleostomi</taxon>
        <taxon>Mammalia</taxon>
        <taxon>Eutheria</taxon>
        <taxon>Euarchontoglires</taxon>
        <taxon>Glires</taxon>
        <taxon>Rodentia</taxon>
        <taxon>Myomorpha</taxon>
        <taxon>Muroidea</taxon>
        <taxon>Cricetidae</taxon>
        <taxon>Arvicolinae</taxon>
        <taxon>Myodes</taxon>
    </lineage>
</organism>
<proteinExistence type="inferred from homology"/>
<evidence type="ECO:0000256" key="7">
    <source>
        <dbReference type="ARBA" id="ARBA00022989"/>
    </source>
</evidence>
<evidence type="ECO:0000313" key="13">
    <source>
        <dbReference type="Proteomes" id="UP001488838"/>
    </source>
</evidence>
<evidence type="ECO:0000256" key="5">
    <source>
        <dbReference type="ARBA" id="ARBA00022692"/>
    </source>
</evidence>
<dbReference type="GO" id="GO:0015245">
    <property type="term" value="F:fatty acid transmembrane transporter activity"/>
    <property type="evidence" value="ECO:0007669"/>
    <property type="project" value="TreeGrafter"/>
</dbReference>
<keyword evidence="13" id="KW-1185">Reference proteome</keyword>
<sequence length="109" mass="12032">MEGEVGFPKVEPLLLAQLTGERAKEPKKKQQLSICNKLCYAVGGAPYQLTGCALGFFLQIYLLDVAKVDPLPASIILFVGRAWDAFTDPLVGFCISKSSWTRLGRLMPW</sequence>
<comment type="caution">
    <text evidence="12">The sequence shown here is derived from an EMBL/GenBank/DDBJ whole genome shotgun (WGS) entry which is preliminary data.</text>
</comment>
<evidence type="ECO:0000256" key="6">
    <source>
        <dbReference type="ARBA" id="ARBA00022847"/>
    </source>
</evidence>
<keyword evidence="7" id="KW-1133">Transmembrane helix</keyword>
<dbReference type="GO" id="GO:0051978">
    <property type="term" value="F:lysophospholipid:sodium symporter activity"/>
    <property type="evidence" value="ECO:0007669"/>
    <property type="project" value="TreeGrafter"/>
</dbReference>
<evidence type="ECO:0000256" key="1">
    <source>
        <dbReference type="ARBA" id="ARBA00004651"/>
    </source>
</evidence>
<gene>
    <name evidence="12" type="ORF">U0070_001512</name>
</gene>
<evidence type="ECO:0000256" key="8">
    <source>
        <dbReference type="ARBA" id="ARBA00023055"/>
    </source>
</evidence>
<evidence type="ECO:0000256" key="9">
    <source>
        <dbReference type="ARBA" id="ARBA00023136"/>
    </source>
</evidence>
<evidence type="ECO:0000313" key="12">
    <source>
        <dbReference type="EMBL" id="KAK7812414.1"/>
    </source>
</evidence>
<evidence type="ECO:0000256" key="11">
    <source>
        <dbReference type="ARBA" id="ARBA00023180"/>
    </source>
</evidence>
<evidence type="ECO:0000256" key="2">
    <source>
        <dbReference type="ARBA" id="ARBA00008335"/>
    </source>
</evidence>
<keyword evidence="3" id="KW-0813">Transport</keyword>
<dbReference type="InterPro" id="IPR039672">
    <property type="entry name" value="MFS_2"/>
</dbReference>
<evidence type="ECO:0000256" key="10">
    <source>
        <dbReference type="ARBA" id="ARBA00023157"/>
    </source>
</evidence>
<dbReference type="PANTHER" id="PTHR11328">
    <property type="entry name" value="MAJOR FACILITATOR SUPERFAMILY DOMAIN-CONTAINING PROTEIN"/>
    <property type="match status" value="1"/>
</dbReference>
<name>A0AAW0IE09_MYOGA</name>
<protein>
    <submittedName>
        <fullName evidence="12">Uncharacterized protein</fullName>
    </submittedName>
</protein>
<reference evidence="12 13" key="1">
    <citation type="journal article" date="2023" name="bioRxiv">
        <title>Conserved and derived expression patterns and positive selection on dental genes reveal complex evolutionary context of ever-growing rodent molars.</title>
        <authorList>
            <person name="Calamari Z.T."/>
            <person name="Song A."/>
            <person name="Cohen E."/>
            <person name="Akter M."/>
            <person name="Roy R.D."/>
            <person name="Hallikas O."/>
            <person name="Christensen M.M."/>
            <person name="Li P."/>
            <person name="Marangoni P."/>
            <person name="Jernvall J."/>
            <person name="Klein O.D."/>
        </authorList>
    </citation>
    <scope>NUCLEOTIDE SEQUENCE [LARGE SCALE GENOMIC DNA]</scope>
    <source>
        <strain evidence="12">V071</strain>
    </source>
</reference>
<keyword evidence="8" id="KW-0445">Lipid transport</keyword>
<dbReference type="Pfam" id="PF13347">
    <property type="entry name" value="MFS_2"/>
    <property type="match status" value="1"/>
</dbReference>
<dbReference type="EMBL" id="JBBHLL010000152">
    <property type="protein sequence ID" value="KAK7812414.1"/>
    <property type="molecule type" value="Genomic_DNA"/>
</dbReference>
<keyword evidence="5" id="KW-0812">Transmembrane</keyword>
<dbReference type="GO" id="GO:0005886">
    <property type="term" value="C:plasma membrane"/>
    <property type="evidence" value="ECO:0007669"/>
    <property type="project" value="UniProtKB-SubCell"/>
</dbReference>
<dbReference type="PANTHER" id="PTHR11328:SF29">
    <property type="entry name" value="SODIUM-DEPENDENT LYSOPHOSPHATIDYLCHOLINE SYMPORTER 1"/>
    <property type="match status" value="1"/>
</dbReference>
<keyword evidence="9" id="KW-0472">Membrane</keyword>